<dbReference type="Proteomes" id="UP001229421">
    <property type="component" value="Unassembled WGS sequence"/>
</dbReference>
<proteinExistence type="predicted"/>
<dbReference type="EMBL" id="JAUHHV010000011">
    <property type="protein sequence ID" value="KAK1406987.1"/>
    <property type="molecule type" value="Genomic_DNA"/>
</dbReference>
<comment type="caution">
    <text evidence="1">The sequence shown here is derived from an EMBL/GenBank/DDBJ whole genome shotgun (WGS) entry which is preliminary data.</text>
</comment>
<sequence>MEDAVKNEKSMEKFYSEENSSKDVEYVAEKPIKMSDMRKLKSQMKIESIAMEDVRRTLDTMWKSLEVAVEKEFDHKSRKKRENEIKTGVKLKRTYEEFKKF</sequence>
<name>A0AAD8JM33_TARER</name>
<gene>
    <name evidence="1" type="ORF">QVD17_38597</name>
</gene>
<keyword evidence="2" id="KW-1185">Reference proteome</keyword>
<reference evidence="1" key="1">
    <citation type="journal article" date="2023" name="bioRxiv">
        <title>Improved chromosome-level genome assembly for marigold (Tagetes erecta).</title>
        <authorList>
            <person name="Jiang F."/>
            <person name="Yuan L."/>
            <person name="Wang S."/>
            <person name="Wang H."/>
            <person name="Xu D."/>
            <person name="Wang A."/>
            <person name="Fan W."/>
        </authorList>
    </citation>
    <scope>NUCLEOTIDE SEQUENCE</scope>
    <source>
        <strain evidence="1">WSJ</strain>
        <tissue evidence="1">Leaf</tissue>
    </source>
</reference>
<evidence type="ECO:0000313" key="1">
    <source>
        <dbReference type="EMBL" id="KAK1406987.1"/>
    </source>
</evidence>
<evidence type="ECO:0000313" key="2">
    <source>
        <dbReference type="Proteomes" id="UP001229421"/>
    </source>
</evidence>
<protein>
    <submittedName>
        <fullName evidence="1">Uncharacterized protein</fullName>
    </submittedName>
</protein>
<organism evidence="1 2">
    <name type="scientific">Tagetes erecta</name>
    <name type="common">African marigold</name>
    <dbReference type="NCBI Taxonomy" id="13708"/>
    <lineage>
        <taxon>Eukaryota</taxon>
        <taxon>Viridiplantae</taxon>
        <taxon>Streptophyta</taxon>
        <taxon>Embryophyta</taxon>
        <taxon>Tracheophyta</taxon>
        <taxon>Spermatophyta</taxon>
        <taxon>Magnoliopsida</taxon>
        <taxon>eudicotyledons</taxon>
        <taxon>Gunneridae</taxon>
        <taxon>Pentapetalae</taxon>
        <taxon>asterids</taxon>
        <taxon>campanulids</taxon>
        <taxon>Asterales</taxon>
        <taxon>Asteraceae</taxon>
        <taxon>Asteroideae</taxon>
        <taxon>Heliantheae alliance</taxon>
        <taxon>Tageteae</taxon>
        <taxon>Tagetes</taxon>
    </lineage>
</organism>
<accession>A0AAD8JM33</accession>
<dbReference type="AlphaFoldDB" id="A0AAD8JM33"/>